<dbReference type="InterPro" id="IPR046341">
    <property type="entry name" value="SET_dom_sf"/>
</dbReference>
<evidence type="ECO:0000256" key="7">
    <source>
        <dbReference type="ARBA" id="ARBA00022833"/>
    </source>
</evidence>
<evidence type="ECO:0000313" key="12">
    <source>
        <dbReference type="Proteomes" id="UP000054399"/>
    </source>
</evidence>
<dbReference type="SMART" id="SM00317">
    <property type="entry name" value="SET"/>
    <property type="match status" value="1"/>
</dbReference>
<evidence type="ECO:0000259" key="10">
    <source>
        <dbReference type="PROSITE" id="PS50868"/>
    </source>
</evidence>
<dbReference type="Pfam" id="PF00856">
    <property type="entry name" value="SET"/>
    <property type="match status" value="1"/>
</dbReference>
<organism evidence="11 12">
    <name type="scientific">Cryptococcus tetragattii IND107</name>
    <dbReference type="NCBI Taxonomy" id="1296105"/>
    <lineage>
        <taxon>Eukaryota</taxon>
        <taxon>Fungi</taxon>
        <taxon>Dikarya</taxon>
        <taxon>Basidiomycota</taxon>
        <taxon>Agaricomycotina</taxon>
        <taxon>Tremellomycetes</taxon>
        <taxon>Tremellales</taxon>
        <taxon>Cryptococcaceae</taxon>
        <taxon>Cryptococcus</taxon>
        <taxon>Cryptococcus gattii species complex</taxon>
    </lineage>
</organism>
<accession>A0ABR3BK67</accession>
<protein>
    <recommendedName>
        <fullName evidence="13">SET domain-containing protein</fullName>
    </recommendedName>
</protein>
<keyword evidence="2" id="KW-0158">Chromosome</keyword>
<keyword evidence="3" id="KW-0489">Methyltransferase</keyword>
<dbReference type="SUPFAM" id="SSF82199">
    <property type="entry name" value="SET domain"/>
    <property type="match status" value="1"/>
</dbReference>
<evidence type="ECO:0000256" key="8">
    <source>
        <dbReference type="SAM" id="MobiDB-lite"/>
    </source>
</evidence>
<dbReference type="PROSITE" id="PS50868">
    <property type="entry name" value="POST_SET"/>
    <property type="match status" value="1"/>
</dbReference>
<feature type="domain" description="Post-SET" evidence="10">
    <location>
        <begin position="238"/>
        <end position="254"/>
    </location>
</feature>
<gene>
    <name evidence="11" type="ORF">I308_105766</name>
</gene>
<evidence type="ECO:0000256" key="6">
    <source>
        <dbReference type="ARBA" id="ARBA00022723"/>
    </source>
</evidence>
<dbReference type="Proteomes" id="UP000054399">
    <property type="component" value="Unassembled WGS sequence"/>
</dbReference>
<feature type="region of interest" description="Disordered" evidence="8">
    <location>
        <begin position="73"/>
        <end position="95"/>
    </location>
</feature>
<keyword evidence="12" id="KW-1185">Reference proteome</keyword>
<keyword evidence="5" id="KW-0949">S-adenosyl-L-methionine</keyword>
<reference evidence="12" key="1">
    <citation type="submission" date="2015-01" db="EMBL/GenBank/DDBJ databases">
        <title>The Genome Sequence of Cryptococcus gattii MMRL2647.</title>
        <authorList>
            <consortium name="The Broad Institute Genomics Platform"/>
            <person name="Cuomo C."/>
            <person name="Litvintseva A."/>
            <person name="Chen Y."/>
            <person name="Heitman J."/>
            <person name="Sun S."/>
            <person name="Springer D."/>
            <person name="Dromer F."/>
            <person name="Young S."/>
            <person name="Zeng Q."/>
            <person name="Gargeya S."/>
            <person name="Abouelleil A."/>
            <person name="Alvarado L."/>
            <person name="Chapman S.B."/>
            <person name="Gainer-Dewar J."/>
            <person name="Goldberg J."/>
            <person name="Griggs A."/>
            <person name="Gujja S."/>
            <person name="Hansen M."/>
            <person name="Howarth C."/>
            <person name="Imamovic A."/>
            <person name="Larimer J."/>
            <person name="Murphy C."/>
            <person name="Naylor J."/>
            <person name="Pearson M."/>
            <person name="Priest M."/>
            <person name="Roberts A."/>
            <person name="Saif S."/>
            <person name="Shea T."/>
            <person name="Sykes S."/>
            <person name="Wortman J."/>
            <person name="Nusbaum C."/>
            <person name="Birren B."/>
        </authorList>
    </citation>
    <scope>NUCLEOTIDE SEQUENCE [LARGE SCALE GENOMIC DNA]</scope>
    <source>
        <strain evidence="12">IND107</strain>
    </source>
</reference>
<comment type="subcellular location">
    <subcellularLocation>
        <location evidence="1">Chromosome</location>
    </subcellularLocation>
</comment>
<feature type="domain" description="SET" evidence="9">
    <location>
        <begin position="83"/>
        <end position="215"/>
    </location>
</feature>
<evidence type="ECO:0008006" key="13">
    <source>
        <dbReference type="Google" id="ProtNLM"/>
    </source>
</evidence>
<comment type="caution">
    <text evidence="11">The sequence shown here is derived from an EMBL/GenBank/DDBJ whole genome shotgun (WGS) entry which is preliminary data.</text>
</comment>
<keyword evidence="7" id="KW-0862">Zinc</keyword>
<dbReference type="GeneID" id="91992621"/>
<evidence type="ECO:0000256" key="2">
    <source>
        <dbReference type="ARBA" id="ARBA00022454"/>
    </source>
</evidence>
<evidence type="ECO:0000256" key="1">
    <source>
        <dbReference type="ARBA" id="ARBA00004286"/>
    </source>
</evidence>
<dbReference type="EMBL" id="ATAM02000011">
    <property type="protein sequence ID" value="KAL0242137.1"/>
    <property type="molecule type" value="Genomic_DNA"/>
</dbReference>
<evidence type="ECO:0000259" key="9">
    <source>
        <dbReference type="PROSITE" id="PS50280"/>
    </source>
</evidence>
<proteinExistence type="predicted"/>
<evidence type="ECO:0000256" key="5">
    <source>
        <dbReference type="ARBA" id="ARBA00022691"/>
    </source>
</evidence>
<dbReference type="InterPro" id="IPR050973">
    <property type="entry name" value="H3K9_Histone-Lys_N-MTase"/>
</dbReference>
<dbReference type="PROSITE" id="PS50280">
    <property type="entry name" value="SET"/>
    <property type="match status" value="1"/>
</dbReference>
<dbReference type="PANTHER" id="PTHR46223">
    <property type="entry name" value="HISTONE-LYSINE N-METHYLTRANSFERASE SUV39H"/>
    <property type="match status" value="1"/>
</dbReference>
<name>A0ABR3BK67_9TREE</name>
<evidence type="ECO:0000256" key="3">
    <source>
        <dbReference type="ARBA" id="ARBA00022603"/>
    </source>
</evidence>
<dbReference type="InterPro" id="IPR003616">
    <property type="entry name" value="Post-SET_dom"/>
</dbReference>
<keyword evidence="4" id="KW-0808">Transferase</keyword>
<dbReference type="Gene3D" id="2.170.270.10">
    <property type="entry name" value="SET domain"/>
    <property type="match status" value="1"/>
</dbReference>
<reference evidence="11 12" key="2">
    <citation type="submission" date="2024-01" db="EMBL/GenBank/DDBJ databases">
        <title>Comparative genomics of Cryptococcus and Kwoniella reveals pathogenesis evolution and contrasting modes of karyotype evolution via chromosome fusion or intercentromeric recombination.</title>
        <authorList>
            <person name="Coelho M.A."/>
            <person name="David-Palma M."/>
            <person name="Shea T."/>
            <person name="Bowers K."/>
            <person name="Mcginley-Smith S."/>
            <person name="Mohammad A.W."/>
            <person name="Gnirke A."/>
            <person name="Yurkov A.M."/>
            <person name="Nowrousian M."/>
            <person name="Sun S."/>
            <person name="Cuomo C.A."/>
            <person name="Heitman J."/>
        </authorList>
    </citation>
    <scope>NUCLEOTIDE SEQUENCE [LARGE SCALE GENOMIC DNA]</scope>
    <source>
        <strain evidence="11 12">IND107</strain>
    </source>
</reference>
<evidence type="ECO:0000256" key="4">
    <source>
        <dbReference type="ARBA" id="ARBA00022679"/>
    </source>
</evidence>
<keyword evidence="6" id="KW-0479">Metal-binding</keyword>
<dbReference type="PANTHER" id="PTHR46223:SF3">
    <property type="entry name" value="HISTONE-LYSINE N-METHYLTRANSFERASE SET-23"/>
    <property type="match status" value="1"/>
</dbReference>
<evidence type="ECO:0000313" key="11">
    <source>
        <dbReference type="EMBL" id="KAL0242137.1"/>
    </source>
</evidence>
<sequence>MWRQSISRVYFDHHSKISAITMLPIQEDVSVGTEPLPIPISHLSTPIHNFTYITDSQLGHGTPLSLTHPLLPDSAYHKQPSSSPISSTKSDNSSDVEDVWTCTCASQHESEKELSLCTAKCGDLCDCVAQFDSASDKKRYGEGQGNYILSLRLPDQTIHIDPRWKGNVGRFLNHSCGANCVVHYVKWGGGQGWPRAAIFTNKNIHPEEELTFDYANASGDPQRALELIQETIEEDTKGKTRCHCRAEQCRGWMPFDETL</sequence>
<feature type="compositionally biased region" description="Low complexity" evidence="8">
    <location>
        <begin position="81"/>
        <end position="93"/>
    </location>
</feature>
<dbReference type="RefSeq" id="XP_066611519.1">
    <property type="nucleotide sequence ID" value="XM_066760215.1"/>
</dbReference>
<dbReference type="InterPro" id="IPR001214">
    <property type="entry name" value="SET_dom"/>
</dbReference>